<name>A0A5R9DR37_9ACTN</name>
<proteinExistence type="predicted"/>
<comment type="caution">
    <text evidence="2">The sequence shown here is derived from an EMBL/GenBank/DDBJ whole genome shotgun (WGS) entry which is preliminary data.</text>
</comment>
<evidence type="ECO:0000313" key="2">
    <source>
        <dbReference type="EMBL" id="TLQ38959.1"/>
    </source>
</evidence>
<protein>
    <submittedName>
        <fullName evidence="2">Uncharacterized protein</fullName>
    </submittedName>
</protein>
<feature type="region of interest" description="Disordered" evidence="1">
    <location>
        <begin position="36"/>
        <end position="58"/>
    </location>
</feature>
<dbReference type="OrthoDB" id="3920432at2"/>
<sequence length="605" mass="65474">MALPWTRTNRPLADAYSGADIARLTGLTRGRVSQLRNAGESDALPEPDAPDSTETRPLWRGDTVARWCARTGRRLPPRTASWLLPGPDGPHLRREEQRTLQLRQEDALLDPDLRRSPIDVHVARYTAPGGHSSSVWVATVLAPGEMRRLLGWPHSWPHGSPLDHLVHEILTGIEPDFLSGTDLLGTLVLLPTRSEPEYSSLSGDVRMLELYEADANNRAEDALHGRLRQVRPSDNELKDLAQALGHRLPWWPPGCATPALVSSWAPDAPRLPEHVPPPLAEAQAFLRRCESTADKLEGTLRDSVLELGKSRWDSATSGWRRGGFPDHGALPKDCDPAIWQVAVEFNLPPVPTTNGDFWEGLEWVMDHAPSQRLAADALRTFGDPASAGTVLVDTKRLPHPVRSLFTDRVIPAETTGSYRAQRVLDALDAHPNATAGSVLGTWPTLTGPAWCATSPDTGLAAVHVPRTMPAPAPSAGAPLEIVLLRTESVGDYGQPAPAVGFVITDQDRVLLLPSQGPAEKLAAAIEHAVWHPGVPTHVVGLAPSSSEPLVAAVEALLETGSRITPWEQLTALVGPHPSVGDCMYCRRDDVTAVDDQPNEEAQGSV</sequence>
<dbReference type="Proteomes" id="UP000305921">
    <property type="component" value="Unassembled WGS sequence"/>
</dbReference>
<dbReference type="AlphaFoldDB" id="A0A5R9DR37"/>
<gene>
    <name evidence="2" type="ORF">FEF34_39765</name>
</gene>
<keyword evidence="3" id="KW-1185">Reference proteome</keyword>
<reference evidence="2 3" key="1">
    <citation type="submission" date="2019-05" db="EMBL/GenBank/DDBJ databases">
        <title>Streptomyces marianii sp. nov., a novel marine actinomycete from southern coast of India.</title>
        <authorList>
            <person name="Iniyan A.M."/>
            <person name="Wink J."/>
            <person name="Ramprasad E."/>
            <person name="Ramana C.V."/>
            <person name="Bunk B."/>
            <person name="Sproer C."/>
            <person name="Joseph F.-J.R.S."/>
            <person name="Vincent S.G.P."/>
        </authorList>
    </citation>
    <scope>NUCLEOTIDE SEQUENCE [LARGE SCALE GENOMIC DNA]</scope>
    <source>
        <strain evidence="2 3">ICN19</strain>
    </source>
</reference>
<dbReference type="EMBL" id="VAWE01000003">
    <property type="protein sequence ID" value="TLQ38959.1"/>
    <property type="molecule type" value="Genomic_DNA"/>
</dbReference>
<evidence type="ECO:0000313" key="3">
    <source>
        <dbReference type="Proteomes" id="UP000305921"/>
    </source>
</evidence>
<organism evidence="2 3">
    <name type="scientific">Streptomyces marianii</name>
    <dbReference type="NCBI Taxonomy" id="1817406"/>
    <lineage>
        <taxon>Bacteria</taxon>
        <taxon>Bacillati</taxon>
        <taxon>Actinomycetota</taxon>
        <taxon>Actinomycetes</taxon>
        <taxon>Kitasatosporales</taxon>
        <taxon>Streptomycetaceae</taxon>
        <taxon>Streptomyces</taxon>
    </lineage>
</organism>
<evidence type="ECO:0000256" key="1">
    <source>
        <dbReference type="SAM" id="MobiDB-lite"/>
    </source>
</evidence>
<dbReference type="RefSeq" id="WP_138058329.1">
    <property type="nucleotide sequence ID" value="NZ_VAWE01000003.1"/>
</dbReference>
<accession>A0A5R9DR37</accession>